<dbReference type="RefSeq" id="WP_070018888.1">
    <property type="nucleotide sequence ID" value="NZ_LJGW01000381.1"/>
</dbReference>
<dbReference type="EMBL" id="LJGW01000381">
    <property type="protein sequence ID" value="OEV09140.1"/>
    <property type="molecule type" value="Genomic_DNA"/>
</dbReference>
<gene>
    <name evidence="2" type="ORF">AN218_23415</name>
</gene>
<dbReference type="Proteomes" id="UP000176005">
    <property type="component" value="Unassembled WGS sequence"/>
</dbReference>
<sequence length="154" mass="16452">MSEWGVALVTACSTLAGGVITGWFARSAGHRQATAARHAGDRQADALLETVRMTLQEQRTVRVLDQRRQTYVQFLEAAEAVILSRRTGDRAGPDRPALQRALGTVVLEGPDAVGQAARELVDALKGSRSLDDLQTARSAFVTAAREALADPGDV</sequence>
<dbReference type="AlphaFoldDB" id="A0A1E7KYY7"/>
<keyword evidence="1" id="KW-0812">Transmembrane</keyword>
<proteinExistence type="predicted"/>
<comment type="caution">
    <text evidence="2">The sequence shown here is derived from an EMBL/GenBank/DDBJ whole genome shotgun (WGS) entry which is preliminary data.</text>
</comment>
<evidence type="ECO:0008006" key="4">
    <source>
        <dbReference type="Google" id="ProtNLM"/>
    </source>
</evidence>
<evidence type="ECO:0000256" key="1">
    <source>
        <dbReference type="SAM" id="Phobius"/>
    </source>
</evidence>
<name>A0A1E7KYY7_9ACTN</name>
<protein>
    <recommendedName>
        <fullName evidence="4">Protein kilB</fullName>
    </recommendedName>
</protein>
<reference evidence="2 3" key="1">
    <citation type="journal article" date="2016" name="Front. Microbiol.">
        <title>Comparative Genomics Analysis of Streptomyces Species Reveals Their Adaptation to the Marine Environment and Their Diversity at the Genomic Level.</title>
        <authorList>
            <person name="Tian X."/>
            <person name="Zhang Z."/>
            <person name="Yang T."/>
            <person name="Chen M."/>
            <person name="Li J."/>
            <person name="Chen F."/>
            <person name="Yang J."/>
            <person name="Li W."/>
            <person name="Zhang B."/>
            <person name="Zhang Z."/>
            <person name="Wu J."/>
            <person name="Zhang C."/>
            <person name="Long L."/>
            <person name="Xiao J."/>
        </authorList>
    </citation>
    <scope>NUCLEOTIDE SEQUENCE [LARGE SCALE GENOMIC DNA]</scope>
    <source>
        <strain evidence="2 3">SCSIO 10429</strain>
    </source>
</reference>
<keyword evidence="3" id="KW-1185">Reference proteome</keyword>
<keyword evidence="1" id="KW-1133">Transmembrane helix</keyword>
<feature type="transmembrane region" description="Helical" evidence="1">
    <location>
        <begin position="6"/>
        <end position="25"/>
    </location>
</feature>
<accession>A0A1E7KYY7</accession>
<evidence type="ECO:0000313" key="3">
    <source>
        <dbReference type="Proteomes" id="UP000176005"/>
    </source>
</evidence>
<organism evidence="2 3">
    <name type="scientific">Streptomyces nanshensis</name>
    <dbReference type="NCBI Taxonomy" id="518642"/>
    <lineage>
        <taxon>Bacteria</taxon>
        <taxon>Bacillati</taxon>
        <taxon>Actinomycetota</taxon>
        <taxon>Actinomycetes</taxon>
        <taxon>Kitasatosporales</taxon>
        <taxon>Streptomycetaceae</taxon>
        <taxon>Streptomyces</taxon>
    </lineage>
</organism>
<evidence type="ECO:0000313" key="2">
    <source>
        <dbReference type="EMBL" id="OEV09140.1"/>
    </source>
</evidence>
<keyword evidence="1" id="KW-0472">Membrane</keyword>